<organism evidence="1 2">
    <name type="scientific">Neorhodopirellula pilleata</name>
    <dbReference type="NCBI Taxonomy" id="2714738"/>
    <lineage>
        <taxon>Bacteria</taxon>
        <taxon>Pseudomonadati</taxon>
        <taxon>Planctomycetota</taxon>
        <taxon>Planctomycetia</taxon>
        <taxon>Pirellulales</taxon>
        <taxon>Pirellulaceae</taxon>
        <taxon>Neorhodopirellula</taxon>
    </lineage>
</organism>
<comment type="caution">
    <text evidence="1">The sequence shown here is derived from an EMBL/GenBank/DDBJ whole genome shotgun (WGS) entry which is preliminary data.</text>
</comment>
<keyword evidence="2" id="KW-1185">Reference proteome</keyword>
<sequence length="54" mass="6176">MKWFVRWLLASQPRFRPCDGCVPCDLAIVRQLADALEAREAADADLAKQRELEC</sequence>
<protein>
    <submittedName>
        <fullName evidence="1">Uncharacterized protein</fullName>
    </submittedName>
</protein>
<proteinExistence type="predicted"/>
<accession>A0A5C6AYQ0</accession>
<gene>
    <name evidence="1" type="ORF">Pla100_10530</name>
</gene>
<evidence type="ECO:0000313" key="2">
    <source>
        <dbReference type="Proteomes" id="UP000316213"/>
    </source>
</evidence>
<evidence type="ECO:0000313" key="1">
    <source>
        <dbReference type="EMBL" id="TWU04116.1"/>
    </source>
</evidence>
<dbReference type="AlphaFoldDB" id="A0A5C6AYQ0"/>
<dbReference type="Proteomes" id="UP000316213">
    <property type="component" value="Unassembled WGS sequence"/>
</dbReference>
<reference evidence="1 2" key="1">
    <citation type="submission" date="2019-02" db="EMBL/GenBank/DDBJ databases">
        <title>Deep-cultivation of Planctomycetes and their phenomic and genomic characterization uncovers novel biology.</title>
        <authorList>
            <person name="Wiegand S."/>
            <person name="Jogler M."/>
            <person name="Boedeker C."/>
            <person name="Pinto D."/>
            <person name="Vollmers J."/>
            <person name="Rivas-Marin E."/>
            <person name="Kohn T."/>
            <person name="Peeters S.H."/>
            <person name="Heuer A."/>
            <person name="Rast P."/>
            <person name="Oberbeckmann S."/>
            <person name="Bunk B."/>
            <person name="Jeske O."/>
            <person name="Meyerdierks A."/>
            <person name="Storesund J.E."/>
            <person name="Kallscheuer N."/>
            <person name="Luecker S."/>
            <person name="Lage O.M."/>
            <person name="Pohl T."/>
            <person name="Merkel B.J."/>
            <person name="Hornburger P."/>
            <person name="Mueller R.-W."/>
            <person name="Bruemmer F."/>
            <person name="Labrenz M."/>
            <person name="Spormann A.M."/>
            <person name="Op Den Camp H."/>
            <person name="Overmann J."/>
            <person name="Amann R."/>
            <person name="Jetten M.S.M."/>
            <person name="Mascher T."/>
            <person name="Medema M.H."/>
            <person name="Devos D.P."/>
            <person name="Kaster A.-K."/>
            <person name="Ovreas L."/>
            <person name="Rohde M."/>
            <person name="Galperin M.Y."/>
            <person name="Jogler C."/>
        </authorList>
    </citation>
    <scope>NUCLEOTIDE SEQUENCE [LARGE SCALE GENOMIC DNA]</scope>
    <source>
        <strain evidence="1 2">Pla100</strain>
    </source>
</reference>
<dbReference type="EMBL" id="SJPM01000001">
    <property type="protein sequence ID" value="TWU04116.1"/>
    <property type="molecule type" value="Genomic_DNA"/>
</dbReference>
<name>A0A5C6AYQ0_9BACT</name>